<dbReference type="Proteomes" id="UP000503440">
    <property type="component" value="Chromosome"/>
</dbReference>
<dbReference type="InterPro" id="IPR050187">
    <property type="entry name" value="Lipid_Phosphate_FormReg"/>
</dbReference>
<dbReference type="SUPFAM" id="SSF111331">
    <property type="entry name" value="NAD kinase/diacylglycerol kinase-like"/>
    <property type="match status" value="1"/>
</dbReference>
<keyword evidence="3 6" id="KW-0418">Kinase</keyword>
<dbReference type="PANTHER" id="PTHR12358:SF54">
    <property type="entry name" value="SPHINGOSINE KINASE RELATED PROTEIN"/>
    <property type="match status" value="1"/>
</dbReference>
<keyword evidence="2" id="KW-0547">Nucleotide-binding</keyword>
<dbReference type="EMBL" id="CP044455">
    <property type="protein sequence ID" value="QIC70824.1"/>
    <property type="molecule type" value="Genomic_DNA"/>
</dbReference>
<dbReference type="InterPro" id="IPR017438">
    <property type="entry name" value="ATP-NAD_kinase_N"/>
</dbReference>
<protein>
    <submittedName>
        <fullName evidence="6">Diacylglycerol kinase</fullName>
    </submittedName>
</protein>
<keyword evidence="4" id="KW-0067">ATP-binding</keyword>
<dbReference type="GO" id="GO:0005524">
    <property type="term" value="F:ATP binding"/>
    <property type="evidence" value="ECO:0007669"/>
    <property type="project" value="UniProtKB-KW"/>
</dbReference>
<evidence type="ECO:0000313" key="7">
    <source>
        <dbReference type="Proteomes" id="UP000503440"/>
    </source>
</evidence>
<dbReference type="SMART" id="SM00046">
    <property type="entry name" value="DAGKc"/>
    <property type="match status" value="1"/>
</dbReference>
<evidence type="ECO:0000256" key="2">
    <source>
        <dbReference type="ARBA" id="ARBA00022741"/>
    </source>
</evidence>
<dbReference type="InterPro" id="IPR045540">
    <property type="entry name" value="YegS/DAGK_C"/>
</dbReference>
<organism evidence="6 7">
    <name type="scientific">Acinetobacter indicus</name>
    <dbReference type="NCBI Taxonomy" id="756892"/>
    <lineage>
        <taxon>Bacteria</taxon>
        <taxon>Pseudomonadati</taxon>
        <taxon>Pseudomonadota</taxon>
        <taxon>Gammaproteobacteria</taxon>
        <taxon>Moraxellales</taxon>
        <taxon>Moraxellaceae</taxon>
        <taxon>Acinetobacter</taxon>
    </lineage>
</organism>
<evidence type="ECO:0000256" key="1">
    <source>
        <dbReference type="ARBA" id="ARBA00022679"/>
    </source>
</evidence>
<evidence type="ECO:0000256" key="3">
    <source>
        <dbReference type="ARBA" id="ARBA00022777"/>
    </source>
</evidence>
<dbReference type="InterPro" id="IPR001206">
    <property type="entry name" value="Diacylglycerol_kinase_cat_dom"/>
</dbReference>
<sequence length="312" mass="35084">MSEQFKPLSIVYNKKSGFHATHKTEVYEELIQIFSQYGFEIQSFDIEQYSSFDELMAQVFLRHQDPDNYGVVVAAGGDGTLNAVAAKLIHTDIPMGILPLGTFNYVARVFDIPVDIIQAAHVIATGRPRKAHIARINEHIYLNNASLGLYPLFIQKRELYNRYLGRFPLHAYTSGLDVLIRHRKELKLKVEVDGKLFPVKTPLVFFGNNQLQLSEMNLRIATAVAQGKVAGIVVAKSDKLTLFKILWQLVKGEIEQAPDVYTFAADQVVIHAQLKTMQVAIDGEIVRMRPPLIVTVEKNALNMMVPYDSASV</sequence>
<dbReference type="PROSITE" id="PS50146">
    <property type="entry name" value="DAGK"/>
    <property type="match status" value="1"/>
</dbReference>
<dbReference type="Gene3D" id="2.60.200.40">
    <property type="match status" value="1"/>
</dbReference>
<dbReference type="Pfam" id="PF00781">
    <property type="entry name" value="DAGK_cat"/>
    <property type="match status" value="1"/>
</dbReference>
<evidence type="ECO:0000256" key="4">
    <source>
        <dbReference type="ARBA" id="ARBA00022840"/>
    </source>
</evidence>
<evidence type="ECO:0000313" key="6">
    <source>
        <dbReference type="EMBL" id="QIC70824.1"/>
    </source>
</evidence>
<dbReference type="RefSeq" id="WP_163146041.1">
    <property type="nucleotide sequence ID" value="NZ_CP044455.1"/>
</dbReference>
<dbReference type="AlphaFoldDB" id="A0A6C0Y3Q4"/>
<feature type="domain" description="DAGKc" evidence="5">
    <location>
        <begin position="3"/>
        <end position="139"/>
    </location>
</feature>
<dbReference type="InterPro" id="IPR016064">
    <property type="entry name" value="NAD/diacylglycerol_kinase_sf"/>
</dbReference>
<accession>A0A6C0Y3Q4</accession>
<dbReference type="Pfam" id="PF19279">
    <property type="entry name" value="YegS_C"/>
    <property type="match status" value="1"/>
</dbReference>
<evidence type="ECO:0000259" key="5">
    <source>
        <dbReference type="PROSITE" id="PS50146"/>
    </source>
</evidence>
<dbReference type="PANTHER" id="PTHR12358">
    <property type="entry name" value="SPHINGOSINE KINASE"/>
    <property type="match status" value="1"/>
</dbReference>
<dbReference type="GO" id="GO:0016301">
    <property type="term" value="F:kinase activity"/>
    <property type="evidence" value="ECO:0007669"/>
    <property type="project" value="UniProtKB-KW"/>
</dbReference>
<keyword evidence="1" id="KW-0808">Transferase</keyword>
<gene>
    <name evidence="6" type="ORF">FSC09_10565</name>
</gene>
<name>A0A6C0Y3Q4_9GAMM</name>
<proteinExistence type="predicted"/>
<reference evidence="6 7" key="1">
    <citation type="submission" date="2019-09" db="EMBL/GenBank/DDBJ databases">
        <title>Non-baumannii Acinetobacter spp. carrying blaNDM-1 isolated in China.</title>
        <authorList>
            <person name="Cui C."/>
            <person name="Chen C."/>
            <person name="Sun J."/>
            <person name="Liu Y."/>
        </authorList>
    </citation>
    <scope>NUCLEOTIDE SEQUENCE [LARGE SCALE GENOMIC DNA]</scope>
    <source>
        <strain evidence="6 7">B18</strain>
    </source>
</reference>
<dbReference type="Gene3D" id="3.40.50.10330">
    <property type="entry name" value="Probable inorganic polyphosphate/atp-NAD kinase, domain 1"/>
    <property type="match status" value="1"/>
</dbReference>